<dbReference type="SMART" id="SM00065">
    <property type="entry name" value="GAF"/>
    <property type="match status" value="2"/>
</dbReference>
<dbReference type="InterPro" id="IPR003594">
    <property type="entry name" value="HATPase_dom"/>
</dbReference>
<dbReference type="SUPFAM" id="SSF47384">
    <property type="entry name" value="Homodimeric domain of signal transducing histidine kinase"/>
    <property type="match status" value="1"/>
</dbReference>
<dbReference type="InterPro" id="IPR003018">
    <property type="entry name" value="GAF"/>
</dbReference>
<dbReference type="CDD" id="cd00130">
    <property type="entry name" value="PAS"/>
    <property type="match status" value="4"/>
</dbReference>
<evidence type="ECO:0000256" key="6">
    <source>
        <dbReference type="ARBA" id="ARBA00022777"/>
    </source>
</evidence>
<protein>
    <recommendedName>
        <fullName evidence="3">histidine kinase</fullName>
        <ecNumber evidence="3">2.7.13.3</ecNumber>
    </recommendedName>
</protein>
<dbReference type="PANTHER" id="PTHR43304">
    <property type="entry name" value="PHYTOCHROME-LIKE PROTEIN CPH1"/>
    <property type="match status" value="1"/>
</dbReference>
<dbReference type="SUPFAM" id="SSF55785">
    <property type="entry name" value="PYP-like sensor domain (PAS domain)"/>
    <property type="match status" value="4"/>
</dbReference>
<evidence type="ECO:0000256" key="2">
    <source>
        <dbReference type="ARBA" id="ARBA00004236"/>
    </source>
</evidence>
<dbReference type="InterPro" id="IPR052162">
    <property type="entry name" value="Sensor_kinase/Photoreceptor"/>
</dbReference>
<dbReference type="InterPro" id="IPR029016">
    <property type="entry name" value="GAF-like_dom_sf"/>
</dbReference>
<evidence type="ECO:0000256" key="4">
    <source>
        <dbReference type="ARBA" id="ARBA00022553"/>
    </source>
</evidence>
<feature type="domain" description="PAS" evidence="9">
    <location>
        <begin position="647"/>
        <end position="692"/>
    </location>
</feature>
<sequence length="1141" mass="121884">MEASVVDQQSGATVSTDEAGRLRATIAVQRELMGCAGDRDAITKLMTDRVLRVLPAGTASVVQMLDADGQRLHPVAWAGPAGGCVAIDVVLPGSLSAVAIRTGGVVRSDDTKTDPRSNGVLHRRCGMRSVIIVPLTGPDRISGVLAVFGDRPGVFGEADEQQLVLLADALSSALRHVDAAARHEQLLRQATSAVAALEQERTATLAALRRVEDSERRFSEVFETSPVAKIVVGLREPGFGRVTVANPAFCRLLGVSPDQAVGMPVARFASAGSDDIVHGLRALAAGDATRLAIESSLRTVSGDQVTVAARASLISDEQGPLSAVVQLLDVTTERAATDRQVQRLRATVAVQNDVTAAASDRNAALRVVAARAVDLFTAADGAVVELLDGDLLRYEAAAGALSTAVSACVPVDGSLSGLVVDTGRPACCGDALTDTRVDRAACARLGIRSMLIAPLRAENTVIGVLKISSAAPHAFDDADEQQLTLLAGSLSSALRHADDAARNATLLADRTRAVADLQISQLRFRLAFENSPLGLIISSLHEDDFGRYLQANPAMATITGYRVDELTTMTVTDLQHPDDAADSLDRMRRLLAGEMDTVAVERRYRHKDGHTVWVFVRVAVVRDEHGNGQYVVNQVEDITAQRAATAQLRRQARLLDLIPAAVIVRDLDGTVDWWNTGASRLYGWPTAVAAGKVTHKLLATLFPAGATADSQRAALLEHGRWEGHMRHLAADGRTVTVLSQQVLHRNGEQAAGTDAQVLEINTDVTATRAAEQALADSEQRLRAHFAHSAAGQIIRGLDGRLIEVNPAYAAMLGYRPEQLVGRRMDDLLHSEDHDQSTSKLAALVVGDVDAYTHEGRLRHVDGHWVDVAATMSLVRDTDGRPRHFVGVVVDISARRAAEQARDIAAAALTERNTQLEAANQLKLDIIGMLGHEIGNPLTSIRGYAELLTEDWPALTDAVRTRAVDAIARQAGRLDDIVREVLAMVTIDAGAITVKRERLSLRSEIVRALAAAEAGDVPVLGPEEDVLFNRGHLQQILVNLLSNAGKYGGGATAIRIVTGDDADRRGIRVRVEDNGRGVPDEFRPQLFERLARAERDAGSVRGTGLGLYIVRGLAHANHADIHHEPNPAGGSVFVLELEPVEG</sequence>
<feature type="domain" description="PAS" evidence="9">
    <location>
        <begin position="214"/>
        <end position="262"/>
    </location>
</feature>
<dbReference type="CDD" id="cd00075">
    <property type="entry name" value="HATPase"/>
    <property type="match status" value="1"/>
</dbReference>
<evidence type="ECO:0000313" key="11">
    <source>
        <dbReference type="EMBL" id="GIF03915.1"/>
    </source>
</evidence>
<evidence type="ECO:0000256" key="5">
    <source>
        <dbReference type="ARBA" id="ARBA00022679"/>
    </source>
</evidence>
<organism evidence="11 12">
    <name type="scientific">Actinoplanes siamensis</name>
    <dbReference type="NCBI Taxonomy" id="1223317"/>
    <lineage>
        <taxon>Bacteria</taxon>
        <taxon>Bacillati</taxon>
        <taxon>Actinomycetota</taxon>
        <taxon>Actinomycetes</taxon>
        <taxon>Micromonosporales</taxon>
        <taxon>Micromonosporaceae</taxon>
        <taxon>Actinoplanes</taxon>
    </lineage>
</organism>
<dbReference type="InterPro" id="IPR013655">
    <property type="entry name" value="PAS_fold_3"/>
</dbReference>
<dbReference type="Pfam" id="PF00512">
    <property type="entry name" value="HisKA"/>
    <property type="match status" value="1"/>
</dbReference>
<dbReference type="InterPro" id="IPR000014">
    <property type="entry name" value="PAS"/>
</dbReference>
<dbReference type="InterPro" id="IPR005467">
    <property type="entry name" value="His_kinase_dom"/>
</dbReference>
<dbReference type="CDD" id="cd00082">
    <property type="entry name" value="HisKA"/>
    <property type="match status" value="1"/>
</dbReference>
<evidence type="ECO:0000256" key="3">
    <source>
        <dbReference type="ARBA" id="ARBA00012438"/>
    </source>
</evidence>
<accession>A0A919N3X1</accession>
<dbReference type="AlphaFoldDB" id="A0A919N3X1"/>
<dbReference type="GO" id="GO:0005886">
    <property type="term" value="C:plasma membrane"/>
    <property type="evidence" value="ECO:0007669"/>
    <property type="project" value="UniProtKB-SubCell"/>
</dbReference>
<feature type="domain" description="PAS" evidence="9">
    <location>
        <begin position="543"/>
        <end position="594"/>
    </location>
</feature>
<feature type="domain" description="Histidine kinase" evidence="8">
    <location>
        <begin position="928"/>
        <end position="1140"/>
    </location>
</feature>
<keyword evidence="7" id="KW-0902">Two-component regulatory system</keyword>
<dbReference type="SMART" id="SM00387">
    <property type="entry name" value="HATPase_c"/>
    <property type="match status" value="1"/>
</dbReference>
<dbReference type="SMART" id="SM00388">
    <property type="entry name" value="HisKA"/>
    <property type="match status" value="1"/>
</dbReference>
<dbReference type="GO" id="GO:0000155">
    <property type="term" value="F:phosphorelay sensor kinase activity"/>
    <property type="evidence" value="ECO:0007669"/>
    <property type="project" value="InterPro"/>
</dbReference>
<dbReference type="PROSITE" id="PS50113">
    <property type="entry name" value="PAC"/>
    <property type="match status" value="2"/>
</dbReference>
<dbReference type="PROSITE" id="PS50109">
    <property type="entry name" value="HIS_KIN"/>
    <property type="match status" value="1"/>
</dbReference>
<dbReference type="EC" id="2.7.13.3" evidence="3"/>
<proteinExistence type="predicted"/>
<dbReference type="Pfam" id="PF08448">
    <property type="entry name" value="PAS_4"/>
    <property type="match status" value="2"/>
</dbReference>
<dbReference type="Proteomes" id="UP000629619">
    <property type="component" value="Unassembled WGS sequence"/>
</dbReference>
<feature type="domain" description="PAC" evidence="10">
    <location>
        <begin position="851"/>
        <end position="903"/>
    </location>
</feature>
<dbReference type="InterPro" id="IPR004358">
    <property type="entry name" value="Sig_transdc_His_kin-like_C"/>
</dbReference>
<dbReference type="EMBL" id="BOMW01000014">
    <property type="protein sequence ID" value="GIF03915.1"/>
    <property type="molecule type" value="Genomic_DNA"/>
</dbReference>
<dbReference type="Pfam" id="PF08447">
    <property type="entry name" value="PAS_3"/>
    <property type="match status" value="2"/>
</dbReference>
<feature type="domain" description="PAC" evidence="10">
    <location>
        <begin position="598"/>
        <end position="650"/>
    </location>
</feature>
<dbReference type="InterPro" id="IPR036097">
    <property type="entry name" value="HisK_dim/P_sf"/>
</dbReference>
<dbReference type="Pfam" id="PF13185">
    <property type="entry name" value="GAF_2"/>
    <property type="match status" value="2"/>
</dbReference>
<evidence type="ECO:0000256" key="7">
    <source>
        <dbReference type="ARBA" id="ARBA00023012"/>
    </source>
</evidence>
<evidence type="ECO:0000259" key="8">
    <source>
        <dbReference type="PROSITE" id="PS50109"/>
    </source>
</evidence>
<gene>
    <name evidence="11" type="ORF">Asi03nite_14530</name>
</gene>
<dbReference type="InterPro" id="IPR000700">
    <property type="entry name" value="PAS-assoc_C"/>
</dbReference>
<reference evidence="11" key="1">
    <citation type="submission" date="2021-01" db="EMBL/GenBank/DDBJ databases">
        <title>Whole genome shotgun sequence of Actinoplanes siamensis NBRC 109076.</title>
        <authorList>
            <person name="Komaki H."/>
            <person name="Tamura T."/>
        </authorList>
    </citation>
    <scope>NUCLEOTIDE SEQUENCE</scope>
    <source>
        <strain evidence="11">NBRC 109076</strain>
    </source>
</reference>
<keyword evidence="4" id="KW-0597">Phosphoprotein</keyword>
<dbReference type="Pfam" id="PF02518">
    <property type="entry name" value="HATPase_c"/>
    <property type="match status" value="1"/>
</dbReference>
<dbReference type="InterPro" id="IPR036890">
    <property type="entry name" value="HATPase_C_sf"/>
</dbReference>
<evidence type="ECO:0000313" key="12">
    <source>
        <dbReference type="Proteomes" id="UP000629619"/>
    </source>
</evidence>
<keyword evidence="6" id="KW-0418">Kinase</keyword>
<evidence type="ECO:0000259" key="10">
    <source>
        <dbReference type="PROSITE" id="PS50113"/>
    </source>
</evidence>
<dbReference type="SUPFAM" id="SSF55781">
    <property type="entry name" value="GAF domain-like"/>
    <property type="match status" value="2"/>
</dbReference>
<dbReference type="InterPro" id="IPR001610">
    <property type="entry name" value="PAC"/>
</dbReference>
<dbReference type="SMART" id="SM00086">
    <property type="entry name" value="PAC"/>
    <property type="match status" value="3"/>
</dbReference>
<dbReference type="PRINTS" id="PR00344">
    <property type="entry name" value="BCTRLSENSOR"/>
</dbReference>
<comment type="catalytic activity">
    <reaction evidence="1">
        <text>ATP + protein L-histidine = ADP + protein N-phospho-L-histidine.</text>
        <dbReference type="EC" id="2.7.13.3"/>
    </reaction>
</comment>
<evidence type="ECO:0000256" key="1">
    <source>
        <dbReference type="ARBA" id="ARBA00000085"/>
    </source>
</evidence>
<dbReference type="PANTHER" id="PTHR43304:SF1">
    <property type="entry name" value="PAC DOMAIN-CONTAINING PROTEIN"/>
    <property type="match status" value="1"/>
</dbReference>
<keyword evidence="5" id="KW-0808">Transferase</keyword>
<comment type="caution">
    <text evidence="11">The sequence shown here is derived from an EMBL/GenBank/DDBJ whole genome shotgun (WGS) entry which is preliminary data.</text>
</comment>
<comment type="subcellular location">
    <subcellularLocation>
        <location evidence="2">Cell membrane</location>
    </subcellularLocation>
</comment>
<dbReference type="SUPFAM" id="SSF55874">
    <property type="entry name" value="ATPase domain of HSP90 chaperone/DNA topoisomerase II/histidine kinase"/>
    <property type="match status" value="1"/>
</dbReference>
<dbReference type="InterPro" id="IPR013656">
    <property type="entry name" value="PAS_4"/>
</dbReference>
<feature type="domain" description="PAS" evidence="9">
    <location>
        <begin position="777"/>
        <end position="847"/>
    </location>
</feature>
<dbReference type="Gene3D" id="3.30.565.10">
    <property type="entry name" value="Histidine kinase-like ATPase, C-terminal domain"/>
    <property type="match status" value="1"/>
</dbReference>
<dbReference type="InterPro" id="IPR003661">
    <property type="entry name" value="HisK_dim/P_dom"/>
</dbReference>
<evidence type="ECO:0000259" key="9">
    <source>
        <dbReference type="PROSITE" id="PS50112"/>
    </source>
</evidence>
<dbReference type="Gene3D" id="3.30.450.40">
    <property type="match status" value="2"/>
</dbReference>
<dbReference type="NCBIfam" id="TIGR00229">
    <property type="entry name" value="sensory_box"/>
    <property type="match status" value="3"/>
</dbReference>
<dbReference type="SMART" id="SM00091">
    <property type="entry name" value="PAS"/>
    <property type="match status" value="4"/>
</dbReference>
<keyword evidence="12" id="KW-1185">Reference proteome</keyword>
<dbReference type="InterPro" id="IPR035965">
    <property type="entry name" value="PAS-like_dom_sf"/>
</dbReference>
<dbReference type="Gene3D" id="3.30.450.20">
    <property type="entry name" value="PAS domain"/>
    <property type="match status" value="4"/>
</dbReference>
<dbReference type="Gene3D" id="1.10.287.130">
    <property type="match status" value="1"/>
</dbReference>
<dbReference type="PROSITE" id="PS50112">
    <property type="entry name" value="PAS"/>
    <property type="match status" value="4"/>
</dbReference>
<name>A0A919N3X1_9ACTN</name>